<dbReference type="OrthoDB" id="5064123at2"/>
<proteinExistence type="predicted"/>
<sequence length="176" mass="18360">MESFLTFPARRDVAGLKAALGALEDGDHVTVVLATARYGAIEVSGRVFSSPTGDLWLGGRLIAGPQTKAKDGSASRAPISELRTLVADPAQLHGEIADPLAFAHGDLVSVDIEQVPYGLFTVSGVATEGQDGNVRVGEWAVAGSGALAKRLRGARLVGREHTEPIPARREPLGADE</sequence>
<evidence type="ECO:0000313" key="2">
    <source>
        <dbReference type="Proteomes" id="UP000253508"/>
    </source>
</evidence>
<dbReference type="AlphaFoldDB" id="A0A367Y2M2"/>
<gene>
    <name evidence="1" type="ORF">DTO57_08305</name>
</gene>
<comment type="caution">
    <text evidence="1">The sequence shown here is derived from an EMBL/GenBank/DDBJ whole genome shotgun (WGS) entry which is preliminary data.</text>
</comment>
<dbReference type="RefSeq" id="WP_114117737.1">
    <property type="nucleotide sequence ID" value="NZ_BMHU01000003.1"/>
</dbReference>
<protein>
    <submittedName>
        <fullName evidence="1">Uncharacterized protein</fullName>
    </submittedName>
</protein>
<organism evidence="1 2">
    <name type="scientific">Microbacterium sorbitolivorans</name>
    <dbReference type="NCBI Taxonomy" id="1867410"/>
    <lineage>
        <taxon>Bacteria</taxon>
        <taxon>Bacillati</taxon>
        <taxon>Actinomycetota</taxon>
        <taxon>Actinomycetes</taxon>
        <taxon>Micrococcales</taxon>
        <taxon>Microbacteriaceae</taxon>
        <taxon>Microbacterium</taxon>
    </lineage>
</organism>
<dbReference type="Proteomes" id="UP000253508">
    <property type="component" value="Unassembled WGS sequence"/>
</dbReference>
<accession>A0A367Y2M2</accession>
<reference evidence="1 2" key="1">
    <citation type="submission" date="2018-07" db="EMBL/GenBank/DDBJ databases">
        <title>Microbacterium endoborsara sp. nov., a novel actinobacterium isolated from Borszczowia aralocaspica.</title>
        <authorList>
            <person name="An D."/>
        </authorList>
    </citation>
    <scope>NUCLEOTIDE SEQUENCE [LARGE SCALE GENOMIC DNA]</scope>
    <source>
        <strain evidence="1 2">C1.15228</strain>
    </source>
</reference>
<name>A0A367Y2M2_9MICO</name>
<evidence type="ECO:0000313" key="1">
    <source>
        <dbReference type="EMBL" id="RCK60123.1"/>
    </source>
</evidence>
<keyword evidence="2" id="KW-1185">Reference proteome</keyword>
<dbReference type="EMBL" id="QORO01000002">
    <property type="protein sequence ID" value="RCK60123.1"/>
    <property type="molecule type" value="Genomic_DNA"/>
</dbReference>